<keyword evidence="7 10" id="KW-1133">Transmembrane helix</keyword>
<evidence type="ECO:0000256" key="9">
    <source>
        <dbReference type="RuleBase" id="RU003923"/>
    </source>
</evidence>
<evidence type="ECO:0000256" key="7">
    <source>
        <dbReference type="ARBA" id="ARBA00022989"/>
    </source>
</evidence>
<dbReference type="InterPro" id="IPR001992">
    <property type="entry name" value="T2SS_GspF/T4SS_PilC_CS"/>
</dbReference>
<evidence type="ECO:0000313" key="13">
    <source>
        <dbReference type="Proteomes" id="UP001377692"/>
    </source>
</evidence>
<gene>
    <name evidence="12" type="ORF">V7V80_26540</name>
</gene>
<evidence type="ECO:0000259" key="11">
    <source>
        <dbReference type="Pfam" id="PF00482"/>
    </source>
</evidence>
<evidence type="ECO:0000256" key="6">
    <source>
        <dbReference type="ARBA" id="ARBA00022692"/>
    </source>
</evidence>
<comment type="caution">
    <text evidence="12">The sequence shown here is derived from an EMBL/GenBank/DDBJ whole genome shotgun (WGS) entry which is preliminary data.</text>
</comment>
<protein>
    <submittedName>
        <fullName evidence="12">Type II secretion system F family protein</fullName>
    </submittedName>
</protein>
<dbReference type="RefSeq" id="WP_186683261.1">
    <property type="nucleotide sequence ID" value="NZ_JBBHLD010000045.1"/>
</dbReference>
<organism evidence="12 13">
    <name type="scientific">Pseudomonas kermanshahensis</name>
    <dbReference type="NCBI Taxonomy" id="2745482"/>
    <lineage>
        <taxon>Bacteria</taxon>
        <taxon>Pseudomonadati</taxon>
        <taxon>Pseudomonadota</taxon>
        <taxon>Gammaproteobacteria</taxon>
        <taxon>Pseudomonadales</taxon>
        <taxon>Pseudomonadaceae</taxon>
        <taxon>Pseudomonas</taxon>
    </lineage>
</organism>
<keyword evidence="13" id="KW-1185">Reference proteome</keyword>
<dbReference type="EMBL" id="JBBHLD010000045">
    <property type="protein sequence ID" value="MEJ5908242.1"/>
    <property type="molecule type" value="Genomic_DNA"/>
</dbReference>
<evidence type="ECO:0000256" key="1">
    <source>
        <dbReference type="ARBA" id="ARBA00004429"/>
    </source>
</evidence>
<keyword evidence="3 9" id="KW-0813">Transport</keyword>
<keyword evidence="5" id="KW-0997">Cell inner membrane</keyword>
<feature type="transmembrane region" description="Helical" evidence="10">
    <location>
        <begin position="221"/>
        <end position="240"/>
    </location>
</feature>
<dbReference type="Proteomes" id="UP001377692">
    <property type="component" value="Unassembled WGS sequence"/>
</dbReference>
<evidence type="ECO:0000256" key="10">
    <source>
        <dbReference type="SAM" id="Phobius"/>
    </source>
</evidence>
<feature type="transmembrane region" description="Helical" evidence="10">
    <location>
        <begin position="167"/>
        <end position="187"/>
    </location>
</feature>
<feature type="domain" description="Type II secretion system protein GspF" evidence="11">
    <location>
        <begin position="68"/>
        <end position="191"/>
    </location>
</feature>
<feature type="domain" description="Type II secretion system protein GspF" evidence="11">
    <location>
        <begin position="272"/>
        <end position="394"/>
    </location>
</feature>
<sequence>MNHSIRLYAWQGTDANGLAVSGQTPGRSPAYVRAGLLRQGILVARLRPAGGLAWRWPKRPEKADPAGFSRQLATLLKAGVPLLQAFEVMGRSGCDAAQAALLVRLKQDVASGLGLADALQRHPGWFDTLYCNLVRVGEQSGTLDRQLEQLAGMLEQRLALHKKVRKAMIYPLLLLLTGLGVSAVLLLEVIPQFQSLFAGFDTALPAFTQWVIDLSTGLGRYAPLLLVGMAMLGLAGRQLYRQHAPARLWISQRVLGLPVFGALLRQAAMARFARSLATSYAAGVPLLDAMGTVAKVSGGELHEHAILRLRQGMANGQGLNQAMATEPLFPPLLVQLVAIGESSGTLDTMLEKAASHYEEQVSQALEQLTSLLEPAIVLVLGLLVGGLVVAMYLPIFQLGSLI</sequence>
<evidence type="ECO:0000313" key="12">
    <source>
        <dbReference type="EMBL" id="MEJ5908242.1"/>
    </source>
</evidence>
<reference evidence="12 13" key="1">
    <citation type="submission" date="2024-02" db="EMBL/GenBank/DDBJ databases">
        <title>Identification of pathogenicity and growth-promoting functions of Pseudomonas putida variants.</title>
        <authorList>
            <person name="Sun J."/>
        </authorList>
    </citation>
    <scope>NUCLEOTIDE SEQUENCE [LARGE SCALE GENOMIC DNA]</scope>
    <source>
        <strain evidence="12 13">A04</strain>
    </source>
</reference>
<dbReference type="PANTHER" id="PTHR30012:SF7">
    <property type="entry name" value="PROTEIN TRANSPORT PROTEIN HOFC HOMOLOG"/>
    <property type="match status" value="1"/>
</dbReference>
<name>A0ABU8REB6_9PSED</name>
<evidence type="ECO:0000256" key="8">
    <source>
        <dbReference type="ARBA" id="ARBA00023136"/>
    </source>
</evidence>
<dbReference type="PRINTS" id="PR00812">
    <property type="entry name" value="BCTERIALGSPF"/>
</dbReference>
<dbReference type="Pfam" id="PF00482">
    <property type="entry name" value="T2SSF"/>
    <property type="match status" value="2"/>
</dbReference>
<keyword evidence="6 9" id="KW-0812">Transmembrane</keyword>
<keyword evidence="8 10" id="KW-0472">Membrane</keyword>
<evidence type="ECO:0000256" key="4">
    <source>
        <dbReference type="ARBA" id="ARBA00022475"/>
    </source>
</evidence>
<comment type="subcellular location">
    <subcellularLocation>
        <location evidence="1 9">Cell inner membrane</location>
        <topology evidence="1 9">Multi-pass membrane protein</topology>
    </subcellularLocation>
</comment>
<evidence type="ECO:0000256" key="3">
    <source>
        <dbReference type="ARBA" id="ARBA00022448"/>
    </source>
</evidence>
<keyword evidence="4" id="KW-1003">Cell membrane</keyword>
<dbReference type="Gene3D" id="1.20.81.30">
    <property type="entry name" value="Type II secretion system (T2SS), domain F"/>
    <property type="match status" value="2"/>
</dbReference>
<dbReference type="InterPro" id="IPR018076">
    <property type="entry name" value="T2SS_GspF_dom"/>
</dbReference>
<evidence type="ECO:0000256" key="2">
    <source>
        <dbReference type="ARBA" id="ARBA00005745"/>
    </source>
</evidence>
<feature type="transmembrane region" description="Helical" evidence="10">
    <location>
        <begin position="375"/>
        <end position="395"/>
    </location>
</feature>
<accession>A0ABU8REB6</accession>
<dbReference type="InterPro" id="IPR003004">
    <property type="entry name" value="GspF/PilC"/>
</dbReference>
<dbReference type="PROSITE" id="PS00874">
    <property type="entry name" value="T2SP_F"/>
    <property type="match status" value="1"/>
</dbReference>
<proteinExistence type="inferred from homology"/>
<dbReference type="InterPro" id="IPR042094">
    <property type="entry name" value="T2SS_GspF_sf"/>
</dbReference>
<evidence type="ECO:0000256" key="5">
    <source>
        <dbReference type="ARBA" id="ARBA00022519"/>
    </source>
</evidence>
<comment type="similarity">
    <text evidence="2 9">Belongs to the GSP F family.</text>
</comment>
<dbReference type="PANTHER" id="PTHR30012">
    <property type="entry name" value="GENERAL SECRETION PATHWAY PROTEIN"/>
    <property type="match status" value="1"/>
</dbReference>